<dbReference type="InterPro" id="IPR029479">
    <property type="entry name" value="Nitroreductase"/>
</dbReference>
<dbReference type="InterPro" id="IPR000415">
    <property type="entry name" value="Nitroreductase-like"/>
</dbReference>
<sequence>MTKINESLRKRRTYYNINGESPVSEEKIVETIKELTELVPDAFNMKSQRVVVALGDKHKELWDGVYDAFDGQVSREKLDSFKVGVGTVLFFYDNKTVQAMREKYSLYEAQFEKWALQSNGMLQISVWSALEELGFGASLQHYNPVIDEMVRKMFDVDEDYIMLGQIVFGGIEADADPKDGEDIDKRFKLVK</sequence>
<evidence type="ECO:0000259" key="4">
    <source>
        <dbReference type="Pfam" id="PF00881"/>
    </source>
</evidence>
<dbReference type="Proteomes" id="UP000241434">
    <property type="component" value="Unassembled WGS sequence"/>
</dbReference>
<evidence type="ECO:0000313" key="6">
    <source>
        <dbReference type="Proteomes" id="UP000241434"/>
    </source>
</evidence>
<keyword evidence="2" id="KW-0963">Cytoplasm</keyword>
<evidence type="ECO:0000256" key="1">
    <source>
        <dbReference type="ARBA" id="ARBA00004496"/>
    </source>
</evidence>
<dbReference type="GO" id="GO:0016491">
    <property type="term" value="F:oxidoreductase activity"/>
    <property type="evidence" value="ECO:0007669"/>
    <property type="project" value="UniProtKB-KW"/>
</dbReference>
<dbReference type="GO" id="GO:0005737">
    <property type="term" value="C:cytoplasm"/>
    <property type="evidence" value="ECO:0007669"/>
    <property type="project" value="UniProtKB-SubCell"/>
</dbReference>
<protein>
    <submittedName>
        <fullName evidence="5">Nitroreductase</fullName>
    </submittedName>
</protein>
<dbReference type="Pfam" id="PF00881">
    <property type="entry name" value="Nitroreductase"/>
    <property type="match status" value="1"/>
</dbReference>
<organism evidence="5 6">
    <name type="scientific">Peptostreptococcus russellii</name>
    <dbReference type="NCBI Taxonomy" id="215200"/>
    <lineage>
        <taxon>Bacteria</taxon>
        <taxon>Bacillati</taxon>
        <taxon>Bacillota</taxon>
        <taxon>Clostridia</taxon>
        <taxon>Peptostreptococcales</taxon>
        <taxon>Peptostreptococcaceae</taxon>
        <taxon>Peptostreptococcus</taxon>
    </lineage>
</organism>
<evidence type="ECO:0000313" key="5">
    <source>
        <dbReference type="EMBL" id="PSJ31626.1"/>
    </source>
</evidence>
<comment type="subcellular location">
    <subcellularLocation>
        <location evidence="1">Cytoplasm</location>
    </subcellularLocation>
</comment>
<dbReference type="PANTHER" id="PTHR43035">
    <property type="entry name" value="FATTY ACID REPRESSION MUTANT PROTEIN 2-RELATED"/>
    <property type="match status" value="1"/>
</dbReference>
<comment type="caution">
    <text evidence="5">The sequence shown here is derived from an EMBL/GenBank/DDBJ whole genome shotgun (WGS) entry which is preliminary data.</text>
</comment>
<feature type="domain" description="Nitroreductase" evidence="4">
    <location>
        <begin position="8"/>
        <end position="169"/>
    </location>
</feature>
<evidence type="ECO:0000256" key="3">
    <source>
        <dbReference type="ARBA" id="ARBA00023002"/>
    </source>
</evidence>
<dbReference type="CDD" id="cd02140">
    <property type="entry name" value="Frm2-like"/>
    <property type="match status" value="1"/>
</dbReference>
<dbReference type="RefSeq" id="WP_106776362.1">
    <property type="nucleotide sequence ID" value="NZ_JYGE01000003.1"/>
</dbReference>
<dbReference type="InterPro" id="IPR033877">
    <property type="entry name" value="Frm2/Hbn1"/>
</dbReference>
<evidence type="ECO:0000256" key="2">
    <source>
        <dbReference type="ARBA" id="ARBA00022490"/>
    </source>
</evidence>
<keyword evidence="3" id="KW-0560">Oxidoreductase</keyword>
<dbReference type="Gene3D" id="3.40.109.10">
    <property type="entry name" value="NADH Oxidase"/>
    <property type="match status" value="1"/>
</dbReference>
<dbReference type="GO" id="GO:0034599">
    <property type="term" value="P:cellular response to oxidative stress"/>
    <property type="evidence" value="ECO:0007669"/>
    <property type="project" value="InterPro"/>
</dbReference>
<dbReference type="SUPFAM" id="SSF55469">
    <property type="entry name" value="FMN-dependent nitroreductase-like"/>
    <property type="match status" value="1"/>
</dbReference>
<dbReference type="FunFam" id="3.40.109.10:FF:000001">
    <property type="entry name" value="Nitroreductase family"/>
    <property type="match status" value="1"/>
</dbReference>
<dbReference type="OrthoDB" id="9810617at2"/>
<dbReference type="AlphaFoldDB" id="A0A2P7Q0Z9"/>
<dbReference type="EMBL" id="JYGE01000003">
    <property type="protein sequence ID" value="PSJ31626.1"/>
    <property type="molecule type" value="Genomic_DNA"/>
</dbReference>
<gene>
    <name evidence="5" type="ORF">UF10_03040</name>
</gene>
<name>A0A2P7Q0Z9_9FIRM</name>
<dbReference type="PANTHER" id="PTHR43035:SF1">
    <property type="entry name" value="FATTY ACID REPRESSION MUTANT PROTEIN 2-RELATED"/>
    <property type="match status" value="1"/>
</dbReference>
<keyword evidence="6" id="KW-1185">Reference proteome</keyword>
<reference evidence="5" key="1">
    <citation type="thesis" date="2015" institute="Rutgers" country="The State University of New Jersey, 14 College Farm Rd., New Brunswick, NJ, USA">
        <title>Ammonia toxicity in bacteria and its implications for treatment of and resource recovery from highly nitrogenous organic wastes.</title>
        <authorList>
            <person name="Luther A.K."/>
        </authorList>
    </citation>
    <scope>NUCLEOTIDE SEQUENCE</scope>
    <source>
        <strain evidence="5">RT-10B</strain>
    </source>
</reference>
<proteinExistence type="predicted"/>
<accession>A0A2P7Q0Z9</accession>